<dbReference type="OrthoDB" id="27267at2759"/>
<sequence length="169" mass="18197">MSRLIPLALLLLLTVGSCSAASDCPSLPSTCVCNKESTGRVSITCDGAHLPSLFQDIGSTSIERLRVSRCSQPVLDTLPAGPIRSLALTNCRIATIDPKAFRMVESSLEELNLANNSLTNVPLFGNMSRLTSLNIFGNKLKEIPEGAFDGLSQLRFLRVEQNEICSLST</sequence>
<dbReference type="PROSITE" id="PS51257">
    <property type="entry name" value="PROKAR_LIPOPROTEIN"/>
    <property type="match status" value="1"/>
</dbReference>
<reference evidence="6" key="2">
    <citation type="submission" date="2019-09" db="UniProtKB">
        <authorList>
            <consortium name="WormBaseParasite"/>
        </authorList>
    </citation>
    <scope>IDENTIFICATION</scope>
</reference>
<keyword evidence="5" id="KW-1185">Reference proteome</keyword>
<dbReference type="InterPro" id="IPR001611">
    <property type="entry name" value="Leu-rich_rpt"/>
</dbReference>
<dbReference type="PROSITE" id="PS51450">
    <property type="entry name" value="LRR"/>
    <property type="match status" value="1"/>
</dbReference>
<accession>A0A3P8DDF6</accession>
<reference evidence="4 5" key="1">
    <citation type="submission" date="2018-11" db="EMBL/GenBank/DDBJ databases">
        <authorList>
            <consortium name="Pathogen Informatics"/>
        </authorList>
    </citation>
    <scope>NUCLEOTIDE SEQUENCE [LARGE SCALE GENOMIC DNA]</scope>
</reference>
<evidence type="ECO:0000256" key="1">
    <source>
        <dbReference type="ARBA" id="ARBA00022614"/>
    </source>
</evidence>
<feature type="signal peptide" evidence="3">
    <location>
        <begin position="1"/>
        <end position="20"/>
    </location>
</feature>
<evidence type="ECO:0000313" key="4">
    <source>
        <dbReference type="EMBL" id="VDO98558.1"/>
    </source>
</evidence>
<gene>
    <name evidence="4" type="ORF">HPBE_LOCUS14123</name>
</gene>
<protein>
    <submittedName>
        <fullName evidence="6">LRRNT domain-containing protein</fullName>
    </submittedName>
</protein>
<dbReference type="PANTHER" id="PTHR24366:SF96">
    <property type="entry name" value="LEUCINE RICH REPEAT CONTAINING 53"/>
    <property type="match status" value="1"/>
</dbReference>
<dbReference type="Pfam" id="PF13855">
    <property type="entry name" value="LRR_8"/>
    <property type="match status" value="1"/>
</dbReference>
<evidence type="ECO:0000256" key="3">
    <source>
        <dbReference type="SAM" id="SignalP"/>
    </source>
</evidence>
<name>A0A3P8DDF6_HELPZ</name>
<keyword evidence="1" id="KW-0433">Leucine-rich repeat</keyword>
<evidence type="ECO:0000313" key="6">
    <source>
        <dbReference type="WBParaSite" id="HPBE_0001412201-mRNA-1"/>
    </source>
</evidence>
<dbReference type="InterPro" id="IPR032675">
    <property type="entry name" value="LRR_dom_sf"/>
</dbReference>
<dbReference type="AlphaFoldDB" id="A0A3P8DDF6"/>
<dbReference type="PANTHER" id="PTHR24366">
    <property type="entry name" value="IG(IMMUNOGLOBULIN) AND LRR(LEUCINE RICH REPEAT) DOMAINS"/>
    <property type="match status" value="1"/>
</dbReference>
<proteinExistence type="predicted"/>
<dbReference type="SUPFAM" id="SSF52058">
    <property type="entry name" value="L domain-like"/>
    <property type="match status" value="1"/>
</dbReference>
<keyword evidence="3" id="KW-0732">Signal</keyword>
<dbReference type="Proteomes" id="UP000050761">
    <property type="component" value="Unassembled WGS sequence"/>
</dbReference>
<feature type="chain" id="PRO_5044596701" evidence="3">
    <location>
        <begin position="21"/>
        <end position="169"/>
    </location>
</feature>
<dbReference type="SMART" id="SM00369">
    <property type="entry name" value="LRR_TYP"/>
    <property type="match status" value="2"/>
</dbReference>
<organism evidence="4">
    <name type="scientific">Heligmosomoides polygyrus</name>
    <name type="common">Parasitic roundworm</name>
    <dbReference type="NCBI Taxonomy" id="6339"/>
    <lineage>
        <taxon>Eukaryota</taxon>
        <taxon>Metazoa</taxon>
        <taxon>Ecdysozoa</taxon>
        <taxon>Nematoda</taxon>
        <taxon>Chromadorea</taxon>
        <taxon>Rhabditida</taxon>
        <taxon>Rhabditina</taxon>
        <taxon>Rhabditomorpha</taxon>
        <taxon>Strongyloidea</taxon>
        <taxon>Heligmosomidae</taxon>
        <taxon>Heligmosomoides</taxon>
    </lineage>
</organism>
<dbReference type="WBParaSite" id="HPBE_0001412201-mRNA-1">
    <property type="protein sequence ID" value="HPBE_0001412201-mRNA-1"/>
    <property type="gene ID" value="HPBE_0001412201"/>
</dbReference>
<dbReference type="InterPro" id="IPR003591">
    <property type="entry name" value="Leu-rich_rpt_typical-subtyp"/>
</dbReference>
<dbReference type="EMBL" id="UZAH01028217">
    <property type="protein sequence ID" value="VDO98558.1"/>
    <property type="molecule type" value="Genomic_DNA"/>
</dbReference>
<evidence type="ECO:0000256" key="2">
    <source>
        <dbReference type="ARBA" id="ARBA00022737"/>
    </source>
</evidence>
<dbReference type="Gene3D" id="3.80.10.10">
    <property type="entry name" value="Ribonuclease Inhibitor"/>
    <property type="match status" value="1"/>
</dbReference>
<keyword evidence="2" id="KW-0677">Repeat</keyword>
<evidence type="ECO:0000313" key="5">
    <source>
        <dbReference type="Proteomes" id="UP000050761"/>
    </source>
</evidence>